<feature type="transmembrane region" description="Helical" evidence="2">
    <location>
        <begin position="12"/>
        <end position="34"/>
    </location>
</feature>
<evidence type="ECO:0000313" key="6">
    <source>
        <dbReference type="Proteomes" id="UP001231924"/>
    </source>
</evidence>
<dbReference type="InterPro" id="IPR052336">
    <property type="entry name" value="MlaD_Phospholipid_Transporter"/>
</dbReference>
<evidence type="ECO:0000259" key="4">
    <source>
        <dbReference type="Pfam" id="PF11887"/>
    </source>
</evidence>
<keyword evidence="2" id="KW-1133">Transmembrane helix</keyword>
<dbReference type="RefSeq" id="WP_286051519.1">
    <property type="nucleotide sequence ID" value="NZ_JASVWF010000001.1"/>
</dbReference>
<keyword evidence="2" id="KW-0812">Transmembrane</keyword>
<reference evidence="5 6" key="1">
    <citation type="submission" date="2023-06" db="EMBL/GenBank/DDBJ databases">
        <title>Actinomycetospora Odt1-22.</title>
        <authorList>
            <person name="Supong K."/>
        </authorList>
    </citation>
    <scope>NUCLEOTIDE SEQUENCE [LARGE SCALE GENOMIC DNA]</scope>
    <source>
        <strain evidence="5 6">Odt1-22</strain>
    </source>
</reference>
<feature type="domain" description="Mce/MlaD" evidence="3">
    <location>
        <begin position="39"/>
        <end position="113"/>
    </location>
</feature>
<dbReference type="InterPro" id="IPR003399">
    <property type="entry name" value="Mce/MlaD"/>
</dbReference>
<proteinExistence type="predicted"/>
<protein>
    <submittedName>
        <fullName evidence="5">MCE family protein</fullName>
    </submittedName>
</protein>
<keyword evidence="6" id="KW-1185">Reference proteome</keyword>
<accession>A0ABT7M445</accession>
<feature type="domain" description="Mammalian cell entry C-terminal" evidence="4">
    <location>
        <begin position="121"/>
        <end position="293"/>
    </location>
</feature>
<dbReference type="Proteomes" id="UP001231924">
    <property type="component" value="Unassembled WGS sequence"/>
</dbReference>
<dbReference type="InterPro" id="IPR024516">
    <property type="entry name" value="Mce_C"/>
</dbReference>
<evidence type="ECO:0000256" key="1">
    <source>
        <dbReference type="SAM" id="MobiDB-lite"/>
    </source>
</evidence>
<dbReference type="InterPro" id="IPR005693">
    <property type="entry name" value="Mce"/>
</dbReference>
<dbReference type="EMBL" id="JASVWF010000001">
    <property type="protein sequence ID" value="MDL5155420.1"/>
    <property type="molecule type" value="Genomic_DNA"/>
</dbReference>
<evidence type="ECO:0000259" key="3">
    <source>
        <dbReference type="Pfam" id="PF02470"/>
    </source>
</evidence>
<name>A0ABT7M445_9PSEU</name>
<organism evidence="5 6">
    <name type="scientific">Actinomycetospora termitidis</name>
    <dbReference type="NCBI Taxonomy" id="3053470"/>
    <lineage>
        <taxon>Bacteria</taxon>
        <taxon>Bacillati</taxon>
        <taxon>Actinomycetota</taxon>
        <taxon>Actinomycetes</taxon>
        <taxon>Pseudonocardiales</taxon>
        <taxon>Pseudonocardiaceae</taxon>
        <taxon>Actinomycetospora</taxon>
    </lineage>
</organism>
<gene>
    <name evidence="5" type="ORF">QRT03_05620</name>
</gene>
<comment type="caution">
    <text evidence="5">The sequence shown here is derived from an EMBL/GenBank/DDBJ whole genome shotgun (WGS) entry which is preliminary data.</text>
</comment>
<dbReference type="NCBIfam" id="TIGR00996">
    <property type="entry name" value="Mtu_fam_mce"/>
    <property type="match status" value="1"/>
</dbReference>
<evidence type="ECO:0000313" key="5">
    <source>
        <dbReference type="EMBL" id="MDL5155420.1"/>
    </source>
</evidence>
<dbReference type="Pfam" id="PF11887">
    <property type="entry name" value="Mce4_CUP1"/>
    <property type="match status" value="1"/>
</dbReference>
<dbReference type="PANTHER" id="PTHR33371:SF4">
    <property type="entry name" value="INTERMEMBRANE PHOSPHOLIPID TRANSPORT SYSTEM BINDING PROTEIN MLAD"/>
    <property type="match status" value="1"/>
</dbReference>
<dbReference type="Pfam" id="PF02470">
    <property type="entry name" value="MlaD"/>
    <property type="match status" value="1"/>
</dbReference>
<evidence type="ECO:0000256" key="2">
    <source>
        <dbReference type="SAM" id="Phobius"/>
    </source>
</evidence>
<feature type="region of interest" description="Disordered" evidence="1">
    <location>
        <begin position="410"/>
        <end position="444"/>
    </location>
</feature>
<dbReference type="PANTHER" id="PTHR33371">
    <property type="entry name" value="INTERMEMBRANE PHOSPHOLIPID TRANSPORT SYSTEM BINDING PROTEIN MLAD-RELATED"/>
    <property type="match status" value="1"/>
</dbReference>
<keyword evidence="2" id="KW-0472">Membrane</keyword>
<sequence length="444" mass="46032">MTTRLTTLFDSFARTLAIVLIVALVATAGLWYALERGSSRTITAYFSSVVGLYTKNTVNVNGVAVGTVEDIVPQGNVVRVELKVDNRVPVAADAKAVIVAPTLVSDRYVQLGPAYTGGPMMNDGAVIPVQRTAVPVELDRVYKSLDLLATSLGPNAVNKDGALNGLLKSSANALGGNGEAIKQTITELAGAVGTLSDNRGNLFATVDNLGVFTNMLARNDGQVRLLNNQLADISGFLAAERGNLSEVLRVLPPALEDVASFVRENRDGLRTDVGQLASITDILVRQSRALTEFTDAAPLALGNLTNSFNASSDTLDVRPVLFPGLSLPPISRESLLCGLLSAGLGGLVPQLPPNTPLPPLLLAGQVQCATQTPAGVAALNDALKPFQQLAAALNQNQTVAPALAGLLRNATVPPTPTERDAAQDTTAPTAPGQGLISALAGGGR</sequence>